<protein>
    <submittedName>
        <fullName evidence="5">DNA-binding transcriptional regulator, MarR family</fullName>
    </submittedName>
</protein>
<dbReference type="PANTHER" id="PTHR42756:SF1">
    <property type="entry name" value="TRANSCRIPTIONAL REPRESSOR OF EMRAB OPERON"/>
    <property type="match status" value="1"/>
</dbReference>
<evidence type="ECO:0000259" key="4">
    <source>
        <dbReference type="PROSITE" id="PS50995"/>
    </source>
</evidence>
<dbReference type="RefSeq" id="WP_097327695.1">
    <property type="nucleotide sequence ID" value="NZ_OBDY01000031.1"/>
</dbReference>
<dbReference type="SUPFAM" id="SSF46785">
    <property type="entry name" value="Winged helix' DNA-binding domain"/>
    <property type="match status" value="1"/>
</dbReference>
<gene>
    <name evidence="5" type="ORF">SAMN05421748_13150</name>
</gene>
<organism evidence="5 6">
    <name type="scientific">Paractinoplanes atraurantiacus</name>
    <dbReference type="NCBI Taxonomy" id="1036182"/>
    <lineage>
        <taxon>Bacteria</taxon>
        <taxon>Bacillati</taxon>
        <taxon>Actinomycetota</taxon>
        <taxon>Actinomycetes</taxon>
        <taxon>Micromonosporales</taxon>
        <taxon>Micromonosporaceae</taxon>
        <taxon>Paractinoplanes</taxon>
    </lineage>
</organism>
<dbReference type="GO" id="GO:0003677">
    <property type="term" value="F:DNA binding"/>
    <property type="evidence" value="ECO:0007669"/>
    <property type="project" value="UniProtKB-KW"/>
</dbReference>
<evidence type="ECO:0000313" key="5">
    <source>
        <dbReference type="EMBL" id="SNY67186.1"/>
    </source>
</evidence>
<dbReference type="GO" id="GO:0003700">
    <property type="term" value="F:DNA-binding transcription factor activity"/>
    <property type="evidence" value="ECO:0007669"/>
    <property type="project" value="InterPro"/>
</dbReference>
<dbReference type="Proteomes" id="UP000219612">
    <property type="component" value="Unassembled WGS sequence"/>
</dbReference>
<dbReference type="PANTHER" id="PTHR42756">
    <property type="entry name" value="TRANSCRIPTIONAL REGULATOR, MARR"/>
    <property type="match status" value="1"/>
</dbReference>
<dbReference type="InterPro" id="IPR036390">
    <property type="entry name" value="WH_DNA-bd_sf"/>
</dbReference>
<keyword evidence="1" id="KW-0805">Transcription regulation</keyword>
<dbReference type="SMART" id="SM00347">
    <property type="entry name" value="HTH_MARR"/>
    <property type="match status" value="1"/>
</dbReference>
<dbReference type="OrthoDB" id="3177763at2"/>
<evidence type="ECO:0000313" key="6">
    <source>
        <dbReference type="Proteomes" id="UP000219612"/>
    </source>
</evidence>
<proteinExistence type="predicted"/>
<dbReference type="EMBL" id="OBDY01000031">
    <property type="protein sequence ID" value="SNY67186.1"/>
    <property type="molecule type" value="Genomic_DNA"/>
</dbReference>
<dbReference type="InterPro" id="IPR036388">
    <property type="entry name" value="WH-like_DNA-bd_sf"/>
</dbReference>
<accession>A0A285K6Q9</accession>
<evidence type="ECO:0000256" key="3">
    <source>
        <dbReference type="ARBA" id="ARBA00023163"/>
    </source>
</evidence>
<evidence type="ECO:0000256" key="1">
    <source>
        <dbReference type="ARBA" id="ARBA00023015"/>
    </source>
</evidence>
<feature type="domain" description="HTH marR-type" evidence="4">
    <location>
        <begin position="9"/>
        <end position="141"/>
    </location>
</feature>
<sequence>MTQGVGDLDRSVGYALKQAAMALRVAMEAALRPLALTVSQYSCLEVLGQRPGLSAAELARAVFVTRQSMHALLLGLEERGLLERAATAPQGRALPTQLTDAGREILTEASAIVAAVERRMTAAFDREEVGRFVADLAACAEALNY</sequence>
<name>A0A285K6Q9_9ACTN</name>
<dbReference type="Pfam" id="PF12802">
    <property type="entry name" value="MarR_2"/>
    <property type="match status" value="1"/>
</dbReference>
<dbReference type="InterPro" id="IPR000835">
    <property type="entry name" value="HTH_MarR-typ"/>
</dbReference>
<keyword evidence="3" id="KW-0804">Transcription</keyword>
<dbReference type="AlphaFoldDB" id="A0A285K6Q9"/>
<reference evidence="5 6" key="1">
    <citation type="submission" date="2017-09" db="EMBL/GenBank/DDBJ databases">
        <authorList>
            <person name="Ehlers B."/>
            <person name="Leendertz F.H."/>
        </authorList>
    </citation>
    <scope>NUCLEOTIDE SEQUENCE [LARGE SCALE GENOMIC DNA]</scope>
    <source>
        <strain evidence="5 6">CGMCC 4.6857</strain>
    </source>
</reference>
<dbReference type="PROSITE" id="PS50995">
    <property type="entry name" value="HTH_MARR_2"/>
    <property type="match status" value="1"/>
</dbReference>
<keyword evidence="6" id="KW-1185">Reference proteome</keyword>
<evidence type="ECO:0000256" key="2">
    <source>
        <dbReference type="ARBA" id="ARBA00023125"/>
    </source>
</evidence>
<dbReference type="Gene3D" id="1.10.10.10">
    <property type="entry name" value="Winged helix-like DNA-binding domain superfamily/Winged helix DNA-binding domain"/>
    <property type="match status" value="1"/>
</dbReference>
<keyword evidence="2 5" id="KW-0238">DNA-binding</keyword>